<sequence length="344" mass="38636">MKKRRITLKDLANELNLAPSTISRAIANHPAISEATKKIVNQKAKELGFIPNSIASSFRKKKTTSLGIIVPRIDIHFHSLVISGIEEFAYKASYNVTIFQSKDSLDRELEIVRILQTKMVDGIIACLSLETDNYEHFKKLEVPVVFYDRVPENYEASKVVINDFESAIKATEHLISIGCKRIAHIAGNPATSIFKARLEGYKAALTKNNLPIKHNLIEYTKELSYEEGVKCAKRFLKLQGKPDGIFCANDYTAVSALQVFKKANYEIPKDVAVIGFSNYPISKIIEPKITTVNDRAFEMGQAAANLLIRQIEEKNEIISSETIVLETQLIIRKSTKKNIHTNTP</sequence>
<gene>
    <name evidence="5" type="ORF">RM539_11445</name>
</gene>
<keyword evidence="2 5" id="KW-0238">DNA-binding</keyword>
<dbReference type="Gene3D" id="1.10.260.40">
    <property type="entry name" value="lambda repressor-like DNA-binding domains"/>
    <property type="match status" value="1"/>
</dbReference>
<proteinExistence type="predicted"/>
<dbReference type="Proteomes" id="UP001262582">
    <property type="component" value="Unassembled WGS sequence"/>
</dbReference>
<keyword evidence="1" id="KW-0805">Transcription regulation</keyword>
<evidence type="ECO:0000259" key="4">
    <source>
        <dbReference type="PROSITE" id="PS50932"/>
    </source>
</evidence>
<dbReference type="PROSITE" id="PS50932">
    <property type="entry name" value="HTH_LACI_2"/>
    <property type="match status" value="1"/>
</dbReference>
<dbReference type="SUPFAM" id="SSF53822">
    <property type="entry name" value="Periplasmic binding protein-like I"/>
    <property type="match status" value="1"/>
</dbReference>
<name>A0ABU3D6Y9_9FLAO</name>
<dbReference type="InterPro" id="IPR010982">
    <property type="entry name" value="Lambda_DNA-bd_dom_sf"/>
</dbReference>
<keyword evidence="6" id="KW-1185">Reference proteome</keyword>
<reference evidence="5 6" key="1">
    <citation type="submission" date="2023-09" db="EMBL/GenBank/DDBJ databases">
        <authorList>
            <person name="Rey-Velasco X."/>
        </authorList>
    </citation>
    <scope>NUCLEOTIDE SEQUENCE [LARGE SCALE GENOMIC DNA]</scope>
    <source>
        <strain evidence="5 6">F117</strain>
    </source>
</reference>
<dbReference type="PANTHER" id="PTHR30146">
    <property type="entry name" value="LACI-RELATED TRANSCRIPTIONAL REPRESSOR"/>
    <property type="match status" value="1"/>
</dbReference>
<evidence type="ECO:0000256" key="1">
    <source>
        <dbReference type="ARBA" id="ARBA00023015"/>
    </source>
</evidence>
<dbReference type="InterPro" id="IPR046335">
    <property type="entry name" value="LacI/GalR-like_sensor"/>
</dbReference>
<accession>A0ABU3D6Y9</accession>
<dbReference type="Gene3D" id="3.40.50.2300">
    <property type="match status" value="2"/>
</dbReference>
<dbReference type="SUPFAM" id="SSF47413">
    <property type="entry name" value="lambda repressor-like DNA-binding domains"/>
    <property type="match status" value="1"/>
</dbReference>
<dbReference type="Pfam" id="PF00356">
    <property type="entry name" value="LacI"/>
    <property type="match status" value="1"/>
</dbReference>
<evidence type="ECO:0000313" key="6">
    <source>
        <dbReference type="Proteomes" id="UP001262582"/>
    </source>
</evidence>
<evidence type="ECO:0000256" key="3">
    <source>
        <dbReference type="ARBA" id="ARBA00023163"/>
    </source>
</evidence>
<dbReference type="SMART" id="SM00354">
    <property type="entry name" value="HTH_LACI"/>
    <property type="match status" value="1"/>
</dbReference>
<organism evidence="5 6">
    <name type="scientific">Autumnicola musiva</name>
    <dbReference type="NCBI Taxonomy" id="3075589"/>
    <lineage>
        <taxon>Bacteria</taxon>
        <taxon>Pseudomonadati</taxon>
        <taxon>Bacteroidota</taxon>
        <taxon>Flavobacteriia</taxon>
        <taxon>Flavobacteriales</taxon>
        <taxon>Flavobacteriaceae</taxon>
        <taxon>Autumnicola</taxon>
    </lineage>
</organism>
<dbReference type="EMBL" id="JAVRHK010000007">
    <property type="protein sequence ID" value="MDT0677196.1"/>
    <property type="molecule type" value="Genomic_DNA"/>
</dbReference>
<keyword evidence="3" id="KW-0804">Transcription</keyword>
<dbReference type="Pfam" id="PF13377">
    <property type="entry name" value="Peripla_BP_3"/>
    <property type="match status" value="1"/>
</dbReference>
<comment type="caution">
    <text evidence="5">The sequence shown here is derived from an EMBL/GenBank/DDBJ whole genome shotgun (WGS) entry which is preliminary data.</text>
</comment>
<dbReference type="InterPro" id="IPR028082">
    <property type="entry name" value="Peripla_BP_I"/>
</dbReference>
<dbReference type="CDD" id="cd01392">
    <property type="entry name" value="HTH_LacI"/>
    <property type="match status" value="1"/>
</dbReference>
<feature type="domain" description="HTH lacI-type" evidence="4">
    <location>
        <begin position="6"/>
        <end position="60"/>
    </location>
</feature>
<dbReference type="CDD" id="cd06267">
    <property type="entry name" value="PBP1_LacI_sugar_binding-like"/>
    <property type="match status" value="1"/>
</dbReference>
<dbReference type="RefSeq" id="WP_311503533.1">
    <property type="nucleotide sequence ID" value="NZ_JAVRHK010000007.1"/>
</dbReference>
<dbReference type="PANTHER" id="PTHR30146:SF109">
    <property type="entry name" value="HTH-TYPE TRANSCRIPTIONAL REGULATOR GALS"/>
    <property type="match status" value="1"/>
</dbReference>
<dbReference type="GO" id="GO:0003677">
    <property type="term" value="F:DNA binding"/>
    <property type="evidence" value="ECO:0007669"/>
    <property type="project" value="UniProtKB-KW"/>
</dbReference>
<evidence type="ECO:0000256" key="2">
    <source>
        <dbReference type="ARBA" id="ARBA00023125"/>
    </source>
</evidence>
<evidence type="ECO:0000313" key="5">
    <source>
        <dbReference type="EMBL" id="MDT0677196.1"/>
    </source>
</evidence>
<dbReference type="InterPro" id="IPR000843">
    <property type="entry name" value="HTH_LacI"/>
</dbReference>
<protein>
    <submittedName>
        <fullName evidence="5">LacI family DNA-binding transcriptional regulator</fullName>
    </submittedName>
</protein>